<name>A0A2U1CR20_9BURK</name>
<proteinExistence type="predicted"/>
<keyword evidence="2" id="KW-1003">Cell membrane</keyword>
<evidence type="ECO:0000256" key="5">
    <source>
        <dbReference type="ARBA" id="ARBA00023136"/>
    </source>
</evidence>
<feature type="transmembrane region" description="Helical" evidence="6">
    <location>
        <begin position="158"/>
        <end position="180"/>
    </location>
</feature>
<evidence type="ECO:0000256" key="1">
    <source>
        <dbReference type="ARBA" id="ARBA00004651"/>
    </source>
</evidence>
<dbReference type="GO" id="GO:0022857">
    <property type="term" value="F:transmembrane transporter activity"/>
    <property type="evidence" value="ECO:0007669"/>
    <property type="project" value="InterPro"/>
</dbReference>
<evidence type="ECO:0000313" key="8">
    <source>
        <dbReference type="Proteomes" id="UP000246145"/>
    </source>
</evidence>
<evidence type="ECO:0000256" key="6">
    <source>
        <dbReference type="SAM" id="Phobius"/>
    </source>
</evidence>
<keyword evidence="8" id="KW-1185">Reference proteome</keyword>
<comment type="subcellular location">
    <subcellularLocation>
        <location evidence="1">Cell membrane</location>
        <topology evidence="1">Multi-pass membrane protein</topology>
    </subcellularLocation>
</comment>
<feature type="transmembrane region" description="Helical" evidence="6">
    <location>
        <begin position="244"/>
        <end position="262"/>
    </location>
</feature>
<protein>
    <submittedName>
        <fullName evidence="7">Monosaccharide ABC transporter membrane protein (CUT2 family)</fullName>
    </submittedName>
</protein>
<feature type="transmembrane region" description="Helical" evidence="6">
    <location>
        <begin position="269"/>
        <end position="289"/>
    </location>
</feature>
<reference evidence="7 8" key="1">
    <citation type="submission" date="2018-04" db="EMBL/GenBank/DDBJ databases">
        <title>Genomic Encyclopedia of Type Strains, Phase IV (KMG-IV): sequencing the most valuable type-strain genomes for metagenomic binning, comparative biology and taxonomic classification.</title>
        <authorList>
            <person name="Goeker M."/>
        </authorList>
    </citation>
    <scope>NUCLEOTIDE SEQUENCE [LARGE SCALE GENOMIC DNA]</scope>
    <source>
        <strain evidence="7 8">DSM 10065</strain>
    </source>
</reference>
<comment type="caution">
    <text evidence="7">The sequence shown here is derived from an EMBL/GenBank/DDBJ whole genome shotgun (WGS) entry which is preliminary data.</text>
</comment>
<sequence>MSKPLSALWQSNFRPFLLLGLVLAAFALMSGGPGVFTARGGFSVFQHFATIGLVALGLGLTMLMREFDLSVAGMMGLGGCIAVLAGNESAVAGLAAALAVGLAGGLLQAWLMIRLGLGSVPVTLGGLLTFVGAAYVVTGNRSVPFDNMEMAIAINAPLLGFISVRALVVVALFVLAALVIQFTRAGRDLIATGSDRHGALIAGVNPDRIQLGVFACSGAFAALAGAMLSFGLSSASPSGGVADILVPAVAAAILGGVSLSGGVGRPLGIAAGVLVLCVLRTGLTTLGVAPYVHDIVTGAILLAVAIVDGPHLRMRLYQLGIPRHVRAAQSKGELT</sequence>
<feature type="transmembrane region" description="Helical" evidence="6">
    <location>
        <begin position="47"/>
        <end position="64"/>
    </location>
</feature>
<organism evidence="7 8">
    <name type="scientific">Pusillimonas noertemannii</name>
    <dbReference type="NCBI Taxonomy" id="305977"/>
    <lineage>
        <taxon>Bacteria</taxon>
        <taxon>Pseudomonadati</taxon>
        <taxon>Pseudomonadota</taxon>
        <taxon>Betaproteobacteria</taxon>
        <taxon>Burkholderiales</taxon>
        <taxon>Alcaligenaceae</taxon>
        <taxon>Pusillimonas</taxon>
    </lineage>
</organism>
<keyword evidence="4 6" id="KW-1133">Transmembrane helix</keyword>
<dbReference type="InterPro" id="IPR001851">
    <property type="entry name" value="ABC_transp_permease"/>
</dbReference>
<dbReference type="CDD" id="cd06579">
    <property type="entry name" value="TM_PBP1_transp_AraH_like"/>
    <property type="match status" value="1"/>
</dbReference>
<dbReference type="GO" id="GO:0005886">
    <property type="term" value="C:plasma membrane"/>
    <property type="evidence" value="ECO:0007669"/>
    <property type="project" value="UniProtKB-SubCell"/>
</dbReference>
<feature type="transmembrane region" description="Helical" evidence="6">
    <location>
        <begin position="211"/>
        <end position="232"/>
    </location>
</feature>
<dbReference type="RefSeq" id="WP_116517504.1">
    <property type="nucleotide sequence ID" value="NZ_JACCEX010000001.1"/>
</dbReference>
<keyword evidence="5 6" id="KW-0472">Membrane</keyword>
<evidence type="ECO:0000256" key="3">
    <source>
        <dbReference type="ARBA" id="ARBA00022692"/>
    </source>
</evidence>
<dbReference type="AlphaFoldDB" id="A0A2U1CR20"/>
<feature type="transmembrane region" description="Helical" evidence="6">
    <location>
        <begin position="92"/>
        <end position="113"/>
    </location>
</feature>
<evidence type="ECO:0000256" key="4">
    <source>
        <dbReference type="ARBA" id="ARBA00022989"/>
    </source>
</evidence>
<accession>A0A2U1CR20</accession>
<gene>
    <name evidence="7" type="ORF">C7440_0714</name>
</gene>
<evidence type="ECO:0000313" key="7">
    <source>
        <dbReference type="EMBL" id="PVY68319.1"/>
    </source>
</evidence>
<feature type="transmembrane region" description="Helical" evidence="6">
    <location>
        <begin position="120"/>
        <end position="138"/>
    </location>
</feature>
<dbReference type="Pfam" id="PF02653">
    <property type="entry name" value="BPD_transp_2"/>
    <property type="match status" value="1"/>
</dbReference>
<dbReference type="PANTHER" id="PTHR32196">
    <property type="entry name" value="ABC TRANSPORTER PERMEASE PROTEIN YPHD-RELATED-RELATED"/>
    <property type="match status" value="1"/>
</dbReference>
<keyword evidence="3 6" id="KW-0812">Transmembrane</keyword>
<dbReference type="Proteomes" id="UP000246145">
    <property type="component" value="Unassembled WGS sequence"/>
</dbReference>
<dbReference type="OrthoDB" id="9799990at2"/>
<evidence type="ECO:0000256" key="2">
    <source>
        <dbReference type="ARBA" id="ARBA00022475"/>
    </source>
</evidence>
<dbReference type="STRING" id="1231391.GCA_000308195_03217"/>
<dbReference type="EMBL" id="QEKO01000001">
    <property type="protein sequence ID" value="PVY68319.1"/>
    <property type="molecule type" value="Genomic_DNA"/>
</dbReference>
<feature type="transmembrane region" description="Helical" evidence="6">
    <location>
        <begin position="295"/>
        <end position="314"/>
    </location>
</feature>